<dbReference type="PANTHER" id="PTHR12526">
    <property type="entry name" value="GLYCOSYLTRANSFERASE"/>
    <property type="match status" value="1"/>
</dbReference>
<evidence type="ECO:0000313" key="3">
    <source>
        <dbReference type="Proteomes" id="UP000093355"/>
    </source>
</evidence>
<dbReference type="GO" id="GO:0016757">
    <property type="term" value="F:glycosyltransferase activity"/>
    <property type="evidence" value="ECO:0007669"/>
    <property type="project" value="InterPro"/>
</dbReference>
<dbReference type="Pfam" id="PF00534">
    <property type="entry name" value="Glycos_transf_1"/>
    <property type="match status" value="1"/>
</dbReference>
<gene>
    <name evidence="2" type="ORF">A7J15_03295</name>
</gene>
<name>A0A1B9NDA3_9MICO</name>
<comment type="caution">
    <text evidence="2">The sequence shown here is derived from an EMBL/GenBank/DDBJ whole genome shotgun (WGS) entry which is preliminary data.</text>
</comment>
<evidence type="ECO:0000256" key="1">
    <source>
        <dbReference type="ARBA" id="ARBA00022679"/>
    </source>
</evidence>
<keyword evidence="1" id="KW-0808">Transferase</keyword>
<dbReference type="Proteomes" id="UP000093355">
    <property type="component" value="Unassembled WGS sequence"/>
</dbReference>
<dbReference type="EMBL" id="LXMD01000021">
    <property type="protein sequence ID" value="OCG74577.1"/>
    <property type="molecule type" value="Genomic_DNA"/>
</dbReference>
<keyword evidence="3" id="KW-1185">Reference proteome</keyword>
<dbReference type="PANTHER" id="PTHR12526:SF635">
    <property type="entry name" value="GLYCOSYL TRANSFERASE GROUP 1"/>
    <property type="match status" value="1"/>
</dbReference>
<accession>A0A1B9NDA3</accession>
<dbReference type="InterPro" id="IPR001296">
    <property type="entry name" value="Glyco_trans_1"/>
</dbReference>
<reference evidence="2 3" key="1">
    <citation type="submission" date="2016-05" db="EMBL/GenBank/DDBJ databases">
        <authorList>
            <person name="Lavstsen T."/>
            <person name="Jespersen J.S."/>
        </authorList>
    </citation>
    <scope>NUCLEOTIDE SEQUENCE [LARGE SCALE GENOMIC DNA]</scope>
    <source>
        <strain evidence="2 3">YLB-01</strain>
    </source>
</reference>
<dbReference type="RefSeq" id="WP_067024421.1">
    <property type="nucleotide sequence ID" value="NZ_CP038256.1"/>
</dbReference>
<proteinExistence type="predicted"/>
<dbReference type="SUPFAM" id="SSF53756">
    <property type="entry name" value="UDP-Glycosyltransferase/glycogen phosphorylase"/>
    <property type="match status" value="1"/>
</dbReference>
<sequence length="453" mass="48029">MTDLVPRAVYLLAASRVDPRLDAGFAVAVMRRARDLRRAGGESAVLTVNVATTSENDRTRAEWARRGFDVPFRNLYDDLRSDRSWLIEAASPLPAPESGYECNVVADDAGAPVVALPVVTGDPAWMRSAAPVIVYGASGEPAGWVPGFGALYRTWIARVAGELAAATALEPVVVCEARQIGEVLVADAPLPLPAELPIVHETHANHTLAPHTWDAPMAEAWTRWLATADRYDAVTWLTATQRADVERRFGADVARSFVAPHPAPPVTRVAGPRVPGRVVMLNSLSPRKRVDHALRALAIVRADVPHAHLHVHGDGSERAALEALAAGLGIADAVTWHGYDPEPLPALEAAKALMLTSVNEAQGLVVVEALSYGVPVVAYDIPYGPRDMLAGGGGVLVPDGDVAALAEALRGVLTAPDRDRLRDQAYAAAEAQGFEPSLRAFGDAVRAALGARG</sequence>
<dbReference type="STRING" id="904291.A7J15_03295"/>
<organism evidence="2 3">
    <name type="scientific">Microbacterium sediminis</name>
    <dbReference type="NCBI Taxonomy" id="904291"/>
    <lineage>
        <taxon>Bacteria</taxon>
        <taxon>Bacillati</taxon>
        <taxon>Actinomycetota</taxon>
        <taxon>Actinomycetes</taxon>
        <taxon>Micrococcales</taxon>
        <taxon>Microbacteriaceae</taxon>
        <taxon>Microbacterium</taxon>
    </lineage>
</organism>
<dbReference type="Gene3D" id="3.40.50.2000">
    <property type="entry name" value="Glycogen Phosphorylase B"/>
    <property type="match status" value="2"/>
</dbReference>
<evidence type="ECO:0000313" key="2">
    <source>
        <dbReference type="EMBL" id="OCG74577.1"/>
    </source>
</evidence>
<dbReference type="OrthoDB" id="506201at2"/>
<dbReference type="AlphaFoldDB" id="A0A1B9NDA3"/>
<protein>
    <submittedName>
        <fullName evidence="2">Uncharacterized protein</fullName>
    </submittedName>
</protein>